<keyword evidence="2" id="KW-0560">Oxidoreductase</keyword>
<keyword evidence="2" id="KW-0223">Dioxygenase</keyword>
<accession>A0A7G3G8S0</accession>
<protein>
    <submittedName>
        <fullName evidence="2">Phytanoyl-CoA dioxygenase</fullName>
    </submittedName>
</protein>
<dbReference type="AlphaFoldDB" id="A0A7G3G8S0"/>
<reference evidence="2 3" key="1">
    <citation type="submission" date="2018-01" db="EMBL/GenBank/DDBJ databases">
        <title>Genome sequence of Iodobacter sp. strain PCH194 isolated from Indian Trans-Himalaya.</title>
        <authorList>
            <person name="Kumar V."/>
            <person name="Thakur V."/>
            <person name="Kumar S."/>
            <person name="Singh D."/>
        </authorList>
    </citation>
    <scope>NUCLEOTIDE SEQUENCE [LARGE SCALE GENOMIC DNA]</scope>
    <source>
        <strain evidence="2 3">PCH194</strain>
    </source>
</reference>
<dbReference type="Gene3D" id="2.60.120.620">
    <property type="entry name" value="q2cbj1_9rhob like domain"/>
    <property type="match status" value="1"/>
</dbReference>
<dbReference type="PANTHER" id="PTHR20883:SF48">
    <property type="entry name" value="ECTOINE DIOXYGENASE"/>
    <property type="match status" value="1"/>
</dbReference>
<dbReference type="RefSeq" id="WP_130106215.1">
    <property type="nucleotide sequence ID" value="NZ_CP025781.1"/>
</dbReference>
<evidence type="ECO:0000313" key="3">
    <source>
        <dbReference type="Proteomes" id="UP000515917"/>
    </source>
</evidence>
<comment type="cofactor">
    <cofactor evidence="1">
        <name>Fe(2+)</name>
        <dbReference type="ChEBI" id="CHEBI:29033"/>
    </cofactor>
</comment>
<dbReference type="KEGG" id="ifl:C1H71_08830"/>
<evidence type="ECO:0000256" key="1">
    <source>
        <dbReference type="ARBA" id="ARBA00001954"/>
    </source>
</evidence>
<sequence length="220" mass="23921">MNAFERDGFALVSAVLNPAECRAIAGQIEKMRCTTVGTRRFLSQDGCRSLSAKIRQNPVLSPLIPAGMVAVQCTFFEKSASRNWLVAVHQDLSIPVAERIEHPALQGWSVKEGQLYVQAPVEILQQLIAVRIHLDPCGADDGPLRLVPGSHLQGLVTAEDAVLARQQEIVCAAESGSALLMRPLLLHSSSKSSGKSQRRVLHFLFAPIALPLGLRWSDTV</sequence>
<dbReference type="Pfam" id="PF05721">
    <property type="entry name" value="PhyH"/>
    <property type="match status" value="1"/>
</dbReference>
<dbReference type="GO" id="GO:0005506">
    <property type="term" value="F:iron ion binding"/>
    <property type="evidence" value="ECO:0007669"/>
    <property type="project" value="UniProtKB-ARBA"/>
</dbReference>
<proteinExistence type="predicted"/>
<dbReference type="GO" id="GO:0016706">
    <property type="term" value="F:2-oxoglutarate-dependent dioxygenase activity"/>
    <property type="evidence" value="ECO:0007669"/>
    <property type="project" value="UniProtKB-ARBA"/>
</dbReference>
<dbReference type="InterPro" id="IPR008775">
    <property type="entry name" value="Phytyl_CoA_dOase-like"/>
</dbReference>
<gene>
    <name evidence="2" type="ORF">C1H71_08830</name>
</gene>
<name>A0A7G3G8S0_9NEIS</name>
<organism evidence="2 3">
    <name type="scientific">Iodobacter fluviatilis</name>
    <dbReference type="NCBI Taxonomy" id="537"/>
    <lineage>
        <taxon>Bacteria</taxon>
        <taxon>Pseudomonadati</taxon>
        <taxon>Pseudomonadota</taxon>
        <taxon>Betaproteobacteria</taxon>
        <taxon>Neisseriales</taxon>
        <taxon>Chitinibacteraceae</taxon>
        <taxon>Iodobacter</taxon>
    </lineage>
</organism>
<dbReference type="EMBL" id="CP025781">
    <property type="protein sequence ID" value="QBC43636.1"/>
    <property type="molecule type" value="Genomic_DNA"/>
</dbReference>
<keyword evidence="3" id="KW-1185">Reference proteome</keyword>
<dbReference type="PANTHER" id="PTHR20883">
    <property type="entry name" value="PHYTANOYL-COA DIOXYGENASE DOMAIN CONTAINING 1"/>
    <property type="match status" value="1"/>
</dbReference>
<dbReference type="SUPFAM" id="SSF51197">
    <property type="entry name" value="Clavaminate synthase-like"/>
    <property type="match status" value="1"/>
</dbReference>
<evidence type="ECO:0000313" key="2">
    <source>
        <dbReference type="EMBL" id="QBC43636.1"/>
    </source>
</evidence>
<dbReference type="Proteomes" id="UP000515917">
    <property type="component" value="Chromosome"/>
</dbReference>